<sequence>MSLCKLRLVPCLPTRHSSNTNTAEHSEPSTKDQTICIPRNETETVNENS</sequence>
<gene>
    <name evidence="2" type="ORF">PAHAL_1G051300</name>
</gene>
<dbReference type="AlphaFoldDB" id="A0A2T8KU68"/>
<evidence type="ECO:0000256" key="1">
    <source>
        <dbReference type="SAM" id="MobiDB-lite"/>
    </source>
</evidence>
<dbReference type="Gramene" id="PVH65682">
    <property type="protein sequence ID" value="PVH65682"/>
    <property type="gene ID" value="PAHAL_1G051300"/>
</dbReference>
<name>A0A2T8KU68_9POAL</name>
<organism evidence="2">
    <name type="scientific">Panicum hallii</name>
    <dbReference type="NCBI Taxonomy" id="206008"/>
    <lineage>
        <taxon>Eukaryota</taxon>
        <taxon>Viridiplantae</taxon>
        <taxon>Streptophyta</taxon>
        <taxon>Embryophyta</taxon>
        <taxon>Tracheophyta</taxon>
        <taxon>Spermatophyta</taxon>
        <taxon>Magnoliopsida</taxon>
        <taxon>Liliopsida</taxon>
        <taxon>Poales</taxon>
        <taxon>Poaceae</taxon>
        <taxon>PACMAD clade</taxon>
        <taxon>Panicoideae</taxon>
        <taxon>Panicodae</taxon>
        <taxon>Paniceae</taxon>
        <taxon>Panicinae</taxon>
        <taxon>Panicum</taxon>
        <taxon>Panicum sect. Panicum</taxon>
    </lineage>
</organism>
<feature type="region of interest" description="Disordered" evidence="1">
    <location>
        <begin position="14"/>
        <end position="49"/>
    </location>
</feature>
<dbReference type="EMBL" id="CM008046">
    <property type="protein sequence ID" value="PVH65682.1"/>
    <property type="molecule type" value="Genomic_DNA"/>
</dbReference>
<reference evidence="2" key="1">
    <citation type="submission" date="2018-04" db="EMBL/GenBank/DDBJ databases">
        <title>WGS assembly of Panicum hallii.</title>
        <authorList>
            <person name="Lovell J."/>
            <person name="Jenkins J."/>
            <person name="Lowry D."/>
            <person name="Mamidi S."/>
            <person name="Sreedasyam A."/>
            <person name="Weng X."/>
            <person name="Barry K."/>
            <person name="Bonette J."/>
            <person name="Campitelli B."/>
            <person name="Daum C."/>
            <person name="Gordon S."/>
            <person name="Gould B."/>
            <person name="Lipzen A."/>
            <person name="Macqueen A."/>
            <person name="Palacio-Mejia J."/>
            <person name="Plott C."/>
            <person name="Shakirov E."/>
            <person name="Shu S."/>
            <person name="Yoshinaga Y."/>
            <person name="Zane M."/>
            <person name="Rokhsar D."/>
            <person name="Grimwood J."/>
            <person name="Schmutz J."/>
            <person name="Juenger T."/>
        </authorList>
    </citation>
    <scope>NUCLEOTIDE SEQUENCE [LARGE SCALE GENOMIC DNA]</scope>
    <source>
        <strain evidence="2">FIL2</strain>
    </source>
</reference>
<proteinExistence type="predicted"/>
<accession>A0A2T8KU68</accession>
<evidence type="ECO:0000313" key="2">
    <source>
        <dbReference type="EMBL" id="PVH65682.1"/>
    </source>
</evidence>
<dbReference type="Proteomes" id="UP000243499">
    <property type="component" value="Chromosome 1"/>
</dbReference>
<protein>
    <submittedName>
        <fullName evidence="2">Uncharacterized protein</fullName>
    </submittedName>
</protein>